<dbReference type="EMBL" id="AEQN01000016">
    <property type="protein sequence ID" value="EFV01955.1"/>
    <property type="molecule type" value="Genomic_DNA"/>
</dbReference>
<protein>
    <submittedName>
        <fullName evidence="2">Uncharacterized protein</fullName>
    </submittedName>
</protein>
<reference evidence="2 3" key="1">
    <citation type="submission" date="2010-12" db="EMBL/GenBank/DDBJ databases">
        <authorList>
            <person name="Muzny D."/>
            <person name="Qin X."/>
            <person name="Deng J."/>
            <person name="Jiang H."/>
            <person name="Liu Y."/>
            <person name="Qu J."/>
            <person name="Song X.-Z."/>
            <person name="Zhang L."/>
            <person name="Thornton R."/>
            <person name="Coyle M."/>
            <person name="Francisco L."/>
            <person name="Jackson L."/>
            <person name="Javaid M."/>
            <person name="Korchina V."/>
            <person name="Kovar C."/>
            <person name="Mata R."/>
            <person name="Mathew T."/>
            <person name="Ngo R."/>
            <person name="Nguyen L."/>
            <person name="Nguyen N."/>
            <person name="Okwuonu G."/>
            <person name="Ongeri F."/>
            <person name="Pham C."/>
            <person name="Simmons D."/>
            <person name="Wilczek-Boney K."/>
            <person name="Hale W."/>
            <person name="Jakkamsetti A."/>
            <person name="Pham P."/>
            <person name="Ruth R."/>
            <person name="San Lucas F."/>
            <person name="Warren J."/>
            <person name="Zhang J."/>
            <person name="Zhao Z."/>
            <person name="Zhou C."/>
            <person name="Zhu D."/>
            <person name="Lee S."/>
            <person name="Bess C."/>
            <person name="Blankenburg K."/>
            <person name="Forbes L."/>
            <person name="Fu Q."/>
            <person name="Gubbala S."/>
            <person name="Hirani K."/>
            <person name="Jayaseelan J.C."/>
            <person name="Lara F."/>
            <person name="Munidasa M."/>
            <person name="Palculict T."/>
            <person name="Patil S."/>
            <person name="Pu L.-L."/>
            <person name="Saada N."/>
            <person name="Tang L."/>
            <person name="Weissenberger G."/>
            <person name="Zhu Y."/>
            <person name="Hemphill L."/>
            <person name="Shang Y."/>
            <person name="Youmans B."/>
            <person name="Ayvaz T."/>
            <person name="Ross M."/>
            <person name="Santibanez J."/>
            <person name="Aqrawi P."/>
            <person name="Gross S."/>
            <person name="Joshi V."/>
            <person name="Fowler G."/>
            <person name="Nazareth L."/>
            <person name="Reid J."/>
            <person name="Worley K."/>
            <person name="Petrosino J."/>
            <person name="Highlander S."/>
            <person name="Gibbs R."/>
        </authorList>
    </citation>
    <scope>NUCLEOTIDE SEQUENCE [LARGE SCALE GENOMIC DNA]</scope>
    <source>
        <strain evidence="2 3">ATCC 23263</strain>
    </source>
</reference>
<gene>
    <name evidence="2" type="ORF">HMP0721_1350</name>
</gene>
<evidence type="ECO:0000313" key="2">
    <source>
        <dbReference type="EMBL" id="EFV01955.1"/>
    </source>
</evidence>
<dbReference type="AlphaFoldDB" id="E6MH65"/>
<comment type="caution">
    <text evidence="2">The sequence shown here is derived from an EMBL/GenBank/DDBJ whole genome shotgun (WGS) entry which is preliminary data.</text>
</comment>
<evidence type="ECO:0000256" key="1">
    <source>
        <dbReference type="SAM" id="MobiDB-lite"/>
    </source>
</evidence>
<organism evidence="2 3">
    <name type="scientific">Pseudoramibacter alactolyticus ATCC 23263</name>
    <dbReference type="NCBI Taxonomy" id="887929"/>
    <lineage>
        <taxon>Bacteria</taxon>
        <taxon>Bacillati</taxon>
        <taxon>Bacillota</taxon>
        <taxon>Clostridia</taxon>
        <taxon>Eubacteriales</taxon>
        <taxon>Eubacteriaceae</taxon>
        <taxon>Pseudoramibacter</taxon>
    </lineage>
</organism>
<proteinExistence type="predicted"/>
<feature type="compositionally biased region" description="Basic and acidic residues" evidence="1">
    <location>
        <begin position="75"/>
        <end position="90"/>
    </location>
</feature>
<feature type="region of interest" description="Disordered" evidence="1">
    <location>
        <begin position="75"/>
        <end position="96"/>
    </location>
</feature>
<dbReference type="STRING" id="887929.HMP0721_1350"/>
<evidence type="ECO:0000313" key="3">
    <source>
        <dbReference type="Proteomes" id="UP000004754"/>
    </source>
</evidence>
<accession>E6MH65</accession>
<sequence>MKRKLIKSLLEVVLLLGFLLLASVFSLFYDGQPMRNARQPSRQTAAGGMRDCLCGKSRQTSSLQSGWFFCYHKNQDRRGNGRNEIKRTVPSEEACG</sequence>
<dbReference type="HOGENOM" id="CLU_2357517_0_0_9"/>
<name>E6MH65_9FIRM</name>
<dbReference type="RefSeq" id="WP_006598772.1">
    <property type="nucleotide sequence ID" value="NZ_GL622359.1"/>
</dbReference>
<dbReference type="Proteomes" id="UP000004754">
    <property type="component" value="Unassembled WGS sequence"/>
</dbReference>
<keyword evidence="3" id="KW-1185">Reference proteome</keyword>